<feature type="region of interest" description="Disordered" evidence="1">
    <location>
        <begin position="25"/>
        <end position="98"/>
    </location>
</feature>
<gene>
    <name evidence="2" type="ORF">NDU88_002792</name>
</gene>
<feature type="compositionally biased region" description="Basic and acidic residues" evidence="1">
    <location>
        <begin position="80"/>
        <end position="98"/>
    </location>
</feature>
<accession>A0AAV7UWL7</accession>
<evidence type="ECO:0000313" key="3">
    <source>
        <dbReference type="Proteomes" id="UP001066276"/>
    </source>
</evidence>
<comment type="caution">
    <text evidence="2">The sequence shown here is derived from an EMBL/GenBank/DDBJ whole genome shotgun (WGS) entry which is preliminary data.</text>
</comment>
<dbReference type="Proteomes" id="UP001066276">
    <property type="component" value="Chromosome 2_2"/>
</dbReference>
<keyword evidence="3" id="KW-1185">Reference proteome</keyword>
<name>A0AAV7UWL7_PLEWA</name>
<evidence type="ECO:0000256" key="1">
    <source>
        <dbReference type="SAM" id="MobiDB-lite"/>
    </source>
</evidence>
<evidence type="ECO:0008006" key="4">
    <source>
        <dbReference type="Google" id="ProtNLM"/>
    </source>
</evidence>
<dbReference type="EMBL" id="JANPWB010000004">
    <property type="protein sequence ID" value="KAJ1193495.1"/>
    <property type="molecule type" value="Genomic_DNA"/>
</dbReference>
<protein>
    <recommendedName>
        <fullName evidence="4">CHHC U11-48K-type domain-containing protein</fullName>
    </recommendedName>
</protein>
<dbReference type="AlphaFoldDB" id="A0AAV7UWL7"/>
<sequence>MENYWACPKVFYDPMAVLQDHMGCSRASKCPATSNGSLKADRYSGGTAGEEPEDVDTGNPDIWIPAVQNAERPRQPNGEDGEKAEAGQGRGERERKET</sequence>
<organism evidence="2 3">
    <name type="scientific">Pleurodeles waltl</name>
    <name type="common">Iberian ribbed newt</name>
    <dbReference type="NCBI Taxonomy" id="8319"/>
    <lineage>
        <taxon>Eukaryota</taxon>
        <taxon>Metazoa</taxon>
        <taxon>Chordata</taxon>
        <taxon>Craniata</taxon>
        <taxon>Vertebrata</taxon>
        <taxon>Euteleostomi</taxon>
        <taxon>Amphibia</taxon>
        <taxon>Batrachia</taxon>
        <taxon>Caudata</taxon>
        <taxon>Salamandroidea</taxon>
        <taxon>Salamandridae</taxon>
        <taxon>Pleurodelinae</taxon>
        <taxon>Pleurodeles</taxon>
    </lineage>
</organism>
<reference evidence="2" key="1">
    <citation type="journal article" date="2022" name="bioRxiv">
        <title>Sequencing and chromosome-scale assembly of the giantPleurodeles waltlgenome.</title>
        <authorList>
            <person name="Brown T."/>
            <person name="Elewa A."/>
            <person name="Iarovenko S."/>
            <person name="Subramanian E."/>
            <person name="Araus A.J."/>
            <person name="Petzold A."/>
            <person name="Susuki M."/>
            <person name="Suzuki K.-i.T."/>
            <person name="Hayashi T."/>
            <person name="Toyoda A."/>
            <person name="Oliveira C."/>
            <person name="Osipova E."/>
            <person name="Leigh N.D."/>
            <person name="Simon A."/>
            <person name="Yun M.H."/>
        </authorList>
    </citation>
    <scope>NUCLEOTIDE SEQUENCE</scope>
    <source>
        <strain evidence="2">20211129_DDA</strain>
        <tissue evidence="2">Liver</tissue>
    </source>
</reference>
<evidence type="ECO:0000313" key="2">
    <source>
        <dbReference type="EMBL" id="KAJ1193495.1"/>
    </source>
</evidence>
<proteinExistence type="predicted"/>